<accession>A0A9W8B832</accession>
<dbReference type="SUPFAM" id="SSF56214">
    <property type="entry name" value="4'-phosphopantetheinyl transferase"/>
    <property type="match status" value="1"/>
</dbReference>
<protein>
    <recommendedName>
        <fullName evidence="2">4'-phosphopantetheinyl transferase domain-containing protein</fullName>
    </recommendedName>
</protein>
<gene>
    <name evidence="3" type="ORF">H4R26_005184</name>
</gene>
<feature type="non-terminal residue" evidence="3">
    <location>
        <position position="1"/>
    </location>
</feature>
<dbReference type="Pfam" id="PF01648">
    <property type="entry name" value="ACPS"/>
    <property type="match status" value="1"/>
</dbReference>
<reference evidence="3" key="1">
    <citation type="submission" date="2022-07" db="EMBL/GenBank/DDBJ databases">
        <title>Phylogenomic reconstructions and comparative analyses of Kickxellomycotina fungi.</title>
        <authorList>
            <person name="Reynolds N.K."/>
            <person name="Stajich J.E."/>
            <person name="Barry K."/>
            <person name="Grigoriev I.V."/>
            <person name="Crous P."/>
            <person name="Smith M.E."/>
        </authorList>
    </citation>
    <scope>NUCLEOTIDE SEQUENCE</scope>
    <source>
        <strain evidence="3">IMI 214461</strain>
    </source>
</reference>
<dbReference type="Gene3D" id="3.90.470.20">
    <property type="entry name" value="4'-phosphopantetheinyl transferase domain"/>
    <property type="match status" value="1"/>
</dbReference>
<proteinExistence type="predicted"/>
<dbReference type="EMBL" id="JANBQF010000777">
    <property type="protein sequence ID" value="KAJ1999140.1"/>
    <property type="molecule type" value="Genomic_DNA"/>
</dbReference>
<evidence type="ECO:0000313" key="3">
    <source>
        <dbReference type="EMBL" id="KAJ1999140.1"/>
    </source>
</evidence>
<dbReference type="AlphaFoldDB" id="A0A9W8B832"/>
<evidence type="ECO:0000256" key="1">
    <source>
        <dbReference type="ARBA" id="ARBA00022679"/>
    </source>
</evidence>
<keyword evidence="4" id="KW-1185">Reference proteome</keyword>
<evidence type="ECO:0000259" key="2">
    <source>
        <dbReference type="Pfam" id="PF01648"/>
    </source>
</evidence>
<organism evidence="3 4">
    <name type="scientific">Coemansia thaxteri</name>
    <dbReference type="NCBI Taxonomy" id="2663907"/>
    <lineage>
        <taxon>Eukaryota</taxon>
        <taxon>Fungi</taxon>
        <taxon>Fungi incertae sedis</taxon>
        <taxon>Zoopagomycota</taxon>
        <taxon>Kickxellomycotina</taxon>
        <taxon>Kickxellomycetes</taxon>
        <taxon>Kickxellales</taxon>
        <taxon>Kickxellaceae</taxon>
        <taxon>Coemansia</taxon>
    </lineage>
</organism>
<dbReference type="InterPro" id="IPR008278">
    <property type="entry name" value="4-PPantetheinyl_Trfase_dom"/>
</dbReference>
<sequence length="118" mass="12762">LSAEEQAYLSDFSSERLVDLYRIWTVKEAYVKAIGVGIAAVDLSQINVELPLPGCSALVRVGKEPVQLDFTTGSLDHGKYVYAIAQSRGTASALNVVDFDEIIAWAADGLEEADSLQK</sequence>
<name>A0A9W8B832_9FUNG</name>
<dbReference type="GO" id="GO:0008897">
    <property type="term" value="F:holo-[acyl-carrier-protein] synthase activity"/>
    <property type="evidence" value="ECO:0007669"/>
    <property type="project" value="InterPro"/>
</dbReference>
<feature type="domain" description="4'-phosphopantetheinyl transferase" evidence="2">
    <location>
        <begin position="1"/>
        <end position="84"/>
    </location>
</feature>
<dbReference type="Proteomes" id="UP001150907">
    <property type="component" value="Unassembled WGS sequence"/>
</dbReference>
<dbReference type="InterPro" id="IPR037143">
    <property type="entry name" value="4-PPantetheinyl_Trfase_dom_sf"/>
</dbReference>
<dbReference type="GO" id="GO:0000287">
    <property type="term" value="F:magnesium ion binding"/>
    <property type="evidence" value="ECO:0007669"/>
    <property type="project" value="InterPro"/>
</dbReference>
<dbReference type="OrthoDB" id="26719at2759"/>
<keyword evidence="1" id="KW-0808">Transferase</keyword>
<evidence type="ECO:0000313" key="4">
    <source>
        <dbReference type="Proteomes" id="UP001150907"/>
    </source>
</evidence>
<comment type="caution">
    <text evidence="3">The sequence shown here is derived from an EMBL/GenBank/DDBJ whole genome shotgun (WGS) entry which is preliminary data.</text>
</comment>